<dbReference type="AlphaFoldDB" id="A0A2M8KJD9"/>
<gene>
    <name evidence="8" type="ORF">COU85_00410</name>
</gene>
<dbReference type="CDD" id="cd10434">
    <property type="entry name" value="GIY-YIG_UvrC_Cho"/>
    <property type="match status" value="1"/>
</dbReference>
<evidence type="ECO:0000256" key="1">
    <source>
        <dbReference type="ARBA" id="ARBA00022490"/>
    </source>
</evidence>
<keyword evidence="2" id="KW-0227">DNA damage</keyword>
<keyword evidence="1" id="KW-0963">Cytoplasm</keyword>
<dbReference type="PROSITE" id="PS50164">
    <property type="entry name" value="GIY_YIG"/>
    <property type="match status" value="1"/>
</dbReference>
<evidence type="ECO:0000259" key="7">
    <source>
        <dbReference type="PROSITE" id="PS50165"/>
    </source>
</evidence>
<dbReference type="InterPro" id="IPR047296">
    <property type="entry name" value="GIY-YIG_UvrC_Cho"/>
</dbReference>
<dbReference type="GO" id="GO:0006289">
    <property type="term" value="P:nucleotide-excision repair"/>
    <property type="evidence" value="ECO:0007669"/>
    <property type="project" value="InterPro"/>
</dbReference>
<dbReference type="SMART" id="SM00465">
    <property type="entry name" value="GIYc"/>
    <property type="match status" value="1"/>
</dbReference>
<sequence>MKIRIKKAIKTLPQKPGVYIFKDEHEAVLYIGKATNLKKRVASHFARSADRLKEKMIKQITAVDFIRTKNENQALILEEQIIKKFQPKFNVARKDDKSYFWVFVSDEKYPRIWIAHKLKAVNYKLSVILGPFVNGRELKSFLRQIRKIAPFRTCRVLSPKACLQYDLGNCPGWCVKINHRTDPCKNIGRPQKPTPQIKLILELLKIYQGRSGRLEAYDISNIQGQMATGSLVVFQRNRPHKKDYRLFKIKTVFDADDPKMQGEIISRRIKHQEWSRPDLILLDGGKGQLSIAGKVLKKTSIPYLGLAKKEERLYSPYARNSIRLAALPRPVADTLMHLRDEAHRFALRYHRQLRAKNY</sequence>
<dbReference type="InterPro" id="IPR035901">
    <property type="entry name" value="GIY-YIG_endonuc_sf"/>
</dbReference>
<dbReference type="InterPro" id="IPR038476">
    <property type="entry name" value="UvrC_RNase_H_dom_sf"/>
</dbReference>
<dbReference type="PANTHER" id="PTHR30562">
    <property type="entry name" value="UVRC/OXIDOREDUCTASE"/>
    <property type="match status" value="1"/>
</dbReference>
<dbReference type="SUPFAM" id="SSF82771">
    <property type="entry name" value="GIY-YIG endonuclease"/>
    <property type="match status" value="1"/>
</dbReference>
<keyword evidence="5" id="KW-0234">DNA repair</keyword>
<protein>
    <recommendedName>
        <fullName evidence="10">Excinuclease ABC subunit C</fullName>
    </recommendedName>
</protein>
<dbReference type="GO" id="GO:0009381">
    <property type="term" value="F:excinuclease ABC activity"/>
    <property type="evidence" value="ECO:0007669"/>
    <property type="project" value="InterPro"/>
</dbReference>
<name>A0A2M8KJD9_9BACT</name>
<dbReference type="InterPro" id="IPR001162">
    <property type="entry name" value="UvrC_RNase_H_dom"/>
</dbReference>
<evidence type="ECO:0000313" key="9">
    <source>
        <dbReference type="Proteomes" id="UP000231086"/>
    </source>
</evidence>
<dbReference type="FunFam" id="3.40.1440.10:FF:000001">
    <property type="entry name" value="UvrABC system protein C"/>
    <property type="match status" value="1"/>
</dbReference>
<keyword evidence="4" id="KW-0267">Excision nuclease</keyword>
<evidence type="ECO:0008006" key="10">
    <source>
        <dbReference type="Google" id="ProtNLM"/>
    </source>
</evidence>
<evidence type="ECO:0000256" key="3">
    <source>
        <dbReference type="ARBA" id="ARBA00022769"/>
    </source>
</evidence>
<proteinExistence type="predicted"/>
<accession>A0A2M8KJD9</accession>
<reference evidence="9" key="1">
    <citation type="submission" date="2017-09" db="EMBL/GenBank/DDBJ databases">
        <title>Depth-based differentiation of microbial function through sediment-hosted aquifers and enrichment of novel symbionts in the deep terrestrial subsurface.</title>
        <authorList>
            <person name="Probst A.J."/>
            <person name="Ladd B."/>
            <person name="Jarett J.K."/>
            <person name="Geller-Mcgrath D.E."/>
            <person name="Sieber C.M.K."/>
            <person name="Emerson J.B."/>
            <person name="Anantharaman K."/>
            <person name="Thomas B.C."/>
            <person name="Malmstrom R."/>
            <person name="Stieglmeier M."/>
            <person name="Klingl A."/>
            <person name="Woyke T."/>
            <person name="Ryan C.M."/>
            <person name="Banfield J.F."/>
        </authorList>
    </citation>
    <scope>NUCLEOTIDE SEQUENCE [LARGE SCALE GENOMIC DNA]</scope>
</reference>
<dbReference type="InterPro" id="IPR000305">
    <property type="entry name" value="GIY-YIG_endonuc"/>
</dbReference>
<dbReference type="Pfam" id="PF01541">
    <property type="entry name" value="GIY-YIG"/>
    <property type="match status" value="1"/>
</dbReference>
<evidence type="ECO:0000256" key="4">
    <source>
        <dbReference type="ARBA" id="ARBA00022881"/>
    </source>
</evidence>
<dbReference type="PANTHER" id="PTHR30562:SF1">
    <property type="entry name" value="UVRABC SYSTEM PROTEIN C"/>
    <property type="match status" value="1"/>
</dbReference>
<dbReference type="GO" id="GO:0009380">
    <property type="term" value="C:excinuclease repair complex"/>
    <property type="evidence" value="ECO:0007669"/>
    <property type="project" value="TreeGrafter"/>
</dbReference>
<comment type="caution">
    <text evidence="8">The sequence shown here is derived from an EMBL/GenBank/DDBJ whole genome shotgun (WGS) entry which is preliminary data.</text>
</comment>
<evidence type="ECO:0000313" key="8">
    <source>
        <dbReference type="EMBL" id="PJE60031.1"/>
    </source>
</evidence>
<evidence type="ECO:0000259" key="6">
    <source>
        <dbReference type="PROSITE" id="PS50164"/>
    </source>
</evidence>
<dbReference type="PROSITE" id="PS50165">
    <property type="entry name" value="UVRC"/>
    <property type="match status" value="1"/>
</dbReference>
<keyword evidence="3" id="KW-0228">DNA excision</keyword>
<organism evidence="8 9">
    <name type="scientific">Candidatus Portnoybacteria bacterium CG10_big_fil_rev_8_21_14_0_10_44_7</name>
    <dbReference type="NCBI Taxonomy" id="1974816"/>
    <lineage>
        <taxon>Bacteria</taxon>
        <taxon>Candidatus Portnoyibacteriota</taxon>
    </lineage>
</organism>
<dbReference type="Gene3D" id="3.40.1440.10">
    <property type="entry name" value="GIY-YIG endonuclease"/>
    <property type="match status" value="1"/>
</dbReference>
<dbReference type="InterPro" id="IPR050066">
    <property type="entry name" value="UvrABC_protein_C"/>
</dbReference>
<evidence type="ECO:0000256" key="5">
    <source>
        <dbReference type="ARBA" id="ARBA00023204"/>
    </source>
</evidence>
<dbReference type="Proteomes" id="UP000231086">
    <property type="component" value="Unassembled WGS sequence"/>
</dbReference>
<feature type="domain" description="UvrC family homology region profile" evidence="7">
    <location>
        <begin position="191"/>
        <end position="296"/>
    </location>
</feature>
<dbReference type="Gene3D" id="3.30.420.340">
    <property type="entry name" value="UvrC, RNAse H endonuclease domain"/>
    <property type="match status" value="1"/>
</dbReference>
<feature type="domain" description="GIY-YIG" evidence="6">
    <location>
        <begin position="14"/>
        <end position="91"/>
    </location>
</feature>
<evidence type="ECO:0000256" key="2">
    <source>
        <dbReference type="ARBA" id="ARBA00022763"/>
    </source>
</evidence>
<dbReference type="EMBL" id="PFEA01000009">
    <property type="protein sequence ID" value="PJE60031.1"/>
    <property type="molecule type" value="Genomic_DNA"/>
</dbReference>
<dbReference type="Pfam" id="PF08459">
    <property type="entry name" value="UvrC_RNaseH_dom"/>
    <property type="match status" value="1"/>
</dbReference>